<feature type="region of interest" description="Disordered" evidence="1">
    <location>
        <begin position="168"/>
        <end position="219"/>
    </location>
</feature>
<feature type="compositionally biased region" description="Low complexity" evidence="1">
    <location>
        <begin position="27"/>
        <end position="42"/>
    </location>
</feature>
<protein>
    <submittedName>
        <fullName evidence="3">Expressed conserved protein</fullName>
    </submittedName>
</protein>
<feature type="region of interest" description="Disordered" evidence="1">
    <location>
        <begin position="17"/>
        <end position="42"/>
    </location>
</feature>
<keyword evidence="2" id="KW-1185">Reference proteome</keyword>
<evidence type="ECO:0000313" key="3">
    <source>
        <dbReference type="WBParaSite" id="maker-unitig_32760-snap-gene-0.2-mRNA-1"/>
    </source>
</evidence>
<feature type="compositionally biased region" description="Basic residues" evidence="1">
    <location>
        <begin position="171"/>
        <end position="190"/>
    </location>
</feature>
<dbReference type="AlphaFoldDB" id="A0A1I8FFD3"/>
<name>A0A1I8FFD3_9PLAT</name>
<evidence type="ECO:0000313" key="2">
    <source>
        <dbReference type="Proteomes" id="UP000095280"/>
    </source>
</evidence>
<organism evidence="2 3">
    <name type="scientific">Macrostomum lignano</name>
    <dbReference type="NCBI Taxonomy" id="282301"/>
    <lineage>
        <taxon>Eukaryota</taxon>
        <taxon>Metazoa</taxon>
        <taxon>Spiralia</taxon>
        <taxon>Lophotrochozoa</taxon>
        <taxon>Platyhelminthes</taxon>
        <taxon>Rhabditophora</taxon>
        <taxon>Macrostomorpha</taxon>
        <taxon>Macrostomida</taxon>
        <taxon>Macrostomidae</taxon>
        <taxon>Macrostomum</taxon>
    </lineage>
</organism>
<dbReference type="WBParaSite" id="maker-unitig_32760-snap-gene-0.2-mRNA-1">
    <property type="protein sequence ID" value="maker-unitig_32760-snap-gene-0.2-mRNA-1"/>
    <property type="gene ID" value="maker-unitig_32760-snap-gene-0.2"/>
</dbReference>
<dbReference type="Proteomes" id="UP000095280">
    <property type="component" value="Unplaced"/>
</dbReference>
<reference evidence="3" key="1">
    <citation type="submission" date="2016-11" db="UniProtKB">
        <authorList>
            <consortium name="WormBaseParasite"/>
        </authorList>
    </citation>
    <scope>IDENTIFICATION</scope>
</reference>
<proteinExistence type="predicted"/>
<evidence type="ECO:0000256" key="1">
    <source>
        <dbReference type="SAM" id="MobiDB-lite"/>
    </source>
</evidence>
<accession>A0A1I8FFD3</accession>
<sequence>MHCLTDNDTTSCQLARDAACSPQPDRSTVAKPAPSTSTPAASVAVPSVANLPARPRSRCQCHSAGRAMEVAGISAHSEFRAPTRHSVCQLSSFSRTHTSLIDTTATSGKQISYSGFMDPYSSLYMQHREDRYQPYPCTYGSSRACASNCQPAPSQGGSCTQQARGLEARCSRRQRRPARQPQAYRRKLSSKKQSQPSGRGRPRPQPMTQSLSSRVQHDESLRQAAMAVQLLRDRLPRQEPVQPSQAVPRSAERLAVQRLRAASRSGVHDFNMHLVQLAHPLISALNCI</sequence>